<organism evidence="1 2">
    <name type="scientific">Lysobacter auxotrophicus</name>
    <dbReference type="NCBI Taxonomy" id="2992573"/>
    <lineage>
        <taxon>Bacteria</taxon>
        <taxon>Pseudomonadati</taxon>
        <taxon>Pseudomonadota</taxon>
        <taxon>Gammaproteobacteria</taxon>
        <taxon>Lysobacterales</taxon>
        <taxon>Lysobacteraceae</taxon>
        <taxon>Lysobacter</taxon>
    </lineage>
</organism>
<name>A0ABN6UM97_9GAMM</name>
<keyword evidence="2" id="KW-1185">Reference proteome</keyword>
<protein>
    <submittedName>
        <fullName evidence="1">Glycosyltransferase family 2 protein</fullName>
    </submittedName>
</protein>
<proteinExistence type="predicted"/>
<reference evidence="1 2" key="1">
    <citation type="journal article" date="2023" name="Int. J. Syst. Evol. Microbiol.">
        <title>Physiological and genomic analyses of cobalamin (vitamin B12)-auxotrophy of Lysobacter auxotrophicus sp. nov., a methionine-auxotrophic chitinolytic bacterium isolated from chitin-treated soil.</title>
        <authorList>
            <person name="Saito A."/>
            <person name="Dohra H."/>
            <person name="Hamada M."/>
            <person name="Moriuchi R."/>
            <person name="Kotsuchibashi Y."/>
            <person name="Mori K."/>
        </authorList>
    </citation>
    <scope>NUCLEOTIDE SEQUENCE [LARGE SCALE GENOMIC DNA]</scope>
    <source>
        <strain evidence="1 2">5-21a</strain>
    </source>
</reference>
<evidence type="ECO:0000313" key="2">
    <source>
        <dbReference type="Proteomes" id="UP001317822"/>
    </source>
</evidence>
<sequence>MPSHAGQNRFSLFVATPSLRGSFCKPYVLGIVDVQNHCLRRGIDFELRVAQGISAIEAARNALANWFLFNSSASHMLFWDDDMGAVADDLVRMFDYGDRDVVAALYPRKRIDMGQVRQAVLNRPDVDPALLHHVGGDFSGMFQPQDVDWTADEPVRVDRAGTGLMMISRACLMRLVDSGQISCSEEPAIQGGRMYHFFRHVSENGVVIGEDFYFCDLVRAYGGGVWGCPWVRSVHVGQIEVFGNLKAVAGLGIGPP</sequence>
<dbReference type="InterPro" id="IPR029044">
    <property type="entry name" value="Nucleotide-diphossugar_trans"/>
</dbReference>
<dbReference type="EMBL" id="AP027041">
    <property type="protein sequence ID" value="BDU17461.1"/>
    <property type="molecule type" value="Genomic_DNA"/>
</dbReference>
<dbReference type="SUPFAM" id="SSF53448">
    <property type="entry name" value="Nucleotide-diphospho-sugar transferases"/>
    <property type="match status" value="1"/>
</dbReference>
<gene>
    <name evidence="1" type="ORF">LA521A_26620</name>
</gene>
<dbReference type="Proteomes" id="UP001317822">
    <property type="component" value="Chromosome"/>
</dbReference>
<accession>A0ABN6UM97</accession>
<evidence type="ECO:0000313" key="1">
    <source>
        <dbReference type="EMBL" id="BDU17461.1"/>
    </source>
</evidence>
<dbReference type="RefSeq" id="WP_281779395.1">
    <property type="nucleotide sequence ID" value="NZ_AP027041.1"/>
</dbReference>